<reference evidence="2" key="1">
    <citation type="submission" date="2020-11" db="EMBL/GenBank/DDBJ databases">
        <authorList>
            <person name="Tran Van P."/>
        </authorList>
    </citation>
    <scope>NUCLEOTIDE SEQUENCE</scope>
</reference>
<accession>A0A7R8ZT06</accession>
<feature type="region of interest" description="Disordered" evidence="1">
    <location>
        <begin position="856"/>
        <end position="888"/>
    </location>
</feature>
<feature type="compositionally biased region" description="Polar residues" evidence="1">
    <location>
        <begin position="1"/>
        <end position="11"/>
    </location>
</feature>
<dbReference type="OrthoDB" id="6429365at2759"/>
<protein>
    <submittedName>
        <fullName evidence="2">Uncharacterized protein</fullName>
    </submittedName>
</protein>
<dbReference type="AlphaFoldDB" id="A0A7R8ZT06"/>
<evidence type="ECO:0000256" key="1">
    <source>
        <dbReference type="SAM" id="MobiDB-lite"/>
    </source>
</evidence>
<feature type="compositionally biased region" description="Polar residues" evidence="1">
    <location>
        <begin position="123"/>
        <end position="134"/>
    </location>
</feature>
<name>A0A7R8ZT06_9CRUS</name>
<evidence type="ECO:0000313" key="2">
    <source>
        <dbReference type="EMBL" id="CAD7230653.1"/>
    </source>
</evidence>
<sequence length="888" mass="99299">MPEESSGSIPSSADEEDEAMMGDVGNPLFAYPESPPLCSTTSDAVTSPDIDCGPFELPDISHSSSTQEDKERVNLKRRPKDLDRPKTEVDMDYEDSTDSPTGDGRPSSKRPKLKTETSEESPDSSNSTGENSSGAPDCPPLPPRARRDQPTISSNEDEQEGIRPMPPLRRHPHPKHATSPTRRHRKSVQLRKQNRLEKWTESIDDQDTLRDDLVCFLREFTQDFLRYSFDCFVRSVIEAELKLLKTRRFRKNMKTTEEPSENTGMFTDVDAGGNSFWLIGYLLRLATLIRLEFPQLKSVLSPTTFCYLTYRGLSLCQEAPPWDRHTTFHLHLVVRCIHEFLSTIRSFGRSTAVSESEKRSIREIRMFVASSSMITSLLPLILASTEDQQLQEEVILVCHVVMLEVHSFMEAEGRQEFIDNLSMPACMSRMGALLCRYPDNSQVLNVALLTFMHHVGASIKKPQRLLHSEVVDAFASICEKGLPCSESFKDVIEMVLRLFLHYISGPKMQPPVVGSNSSQWSSPTSEEVAWLYMRNARDEDPIGRVLEALSSSAEKLSREHIVTLLLREGMIVQEQEVAWLYMRNARDEDPIGRVLEALSSSAEKLSREHIVTLLLREGMIVQEQASNFLDCVFDDSPVTLDTLFAADRRDIISTLTHLNSHLAKKARVTLKWLHKSLMENACVKVYSQAQLQSKRSIWHVDPAVLKHGGHFFSSYVQEPSLLIPPSRGLSMLSNIYKGLIERLGLGLAHSGLPVLPLEMGPLTLLNIANKIVRPRKKSLDPCYKLQVALLDKSNTAGNLSSSAYSSGGSSIEVLPDEDDEHDGMSSFDGDECAMVTSETSSSGLNWLDVVQKGKATGLLPLPSPPARRGGSPARDTTRSNSMRITEVT</sequence>
<feature type="compositionally biased region" description="Polar residues" evidence="1">
    <location>
        <begin position="878"/>
        <end position="888"/>
    </location>
</feature>
<feature type="region of interest" description="Disordered" evidence="1">
    <location>
        <begin position="798"/>
        <end position="823"/>
    </location>
</feature>
<dbReference type="EMBL" id="OB662854">
    <property type="protein sequence ID" value="CAD7230653.1"/>
    <property type="molecule type" value="Genomic_DNA"/>
</dbReference>
<feature type="compositionally biased region" description="Basic and acidic residues" evidence="1">
    <location>
        <begin position="67"/>
        <end position="89"/>
    </location>
</feature>
<feature type="region of interest" description="Disordered" evidence="1">
    <location>
        <begin position="1"/>
        <end position="194"/>
    </location>
</feature>
<gene>
    <name evidence="2" type="ORF">CTOB1V02_LOCUS8511</name>
</gene>
<feature type="compositionally biased region" description="Basic residues" evidence="1">
    <location>
        <begin position="168"/>
        <end position="193"/>
    </location>
</feature>
<feature type="compositionally biased region" description="Low complexity" evidence="1">
    <location>
        <begin position="800"/>
        <end position="810"/>
    </location>
</feature>
<organism evidence="2">
    <name type="scientific">Cyprideis torosa</name>
    <dbReference type="NCBI Taxonomy" id="163714"/>
    <lineage>
        <taxon>Eukaryota</taxon>
        <taxon>Metazoa</taxon>
        <taxon>Ecdysozoa</taxon>
        <taxon>Arthropoda</taxon>
        <taxon>Crustacea</taxon>
        <taxon>Oligostraca</taxon>
        <taxon>Ostracoda</taxon>
        <taxon>Podocopa</taxon>
        <taxon>Podocopida</taxon>
        <taxon>Cytherocopina</taxon>
        <taxon>Cytheroidea</taxon>
        <taxon>Cytherideidae</taxon>
        <taxon>Cyprideis</taxon>
    </lineage>
</organism>
<proteinExistence type="predicted"/>